<name>G5SAC7_SALET</name>
<keyword evidence="1" id="KW-0812">Transmembrane</keyword>
<reference evidence="2 3" key="1">
    <citation type="journal article" date="2011" name="BMC Genomics">
        <title>Genome sequencing reveals diversification of virulence factor content and possible host adaptation in distinct subpopulations of Salmonella enterica.</title>
        <authorList>
            <person name="den Bakker H.C."/>
            <person name="Moreno Switt A.I."/>
            <person name="Govoni G."/>
            <person name="Cummings C.A."/>
            <person name="Ranieri M.L."/>
            <person name="Degoricija L."/>
            <person name="Hoelzer K."/>
            <person name="Rodriguez-Rivera L.D."/>
            <person name="Brown S."/>
            <person name="Bolchacova E."/>
            <person name="Furtado M.R."/>
            <person name="Wiedmann M."/>
        </authorList>
    </citation>
    <scope>NUCLEOTIDE SEQUENCE [LARGE SCALE GENOMIC DNA]</scope>
    <source>
        <strain evidence="2 3">A4-580</strain>
    </source>
</reference>
<feature type="non-terminal residue" evidence="2">
    <location>
        <position position="72"/>
    </location>
</feature>
<organism evidence="2 3">
    <name type="scientific">Salmonella enterica subsp. enterica serovar Wandsworth str. A4-580</name>
    <dbReference type="NCBI Taxonomy" id="913086"/>
    <lineage>
        <taxon>Bacteria</taxon>
        <taxon>Pseudomonadati</taxon>
        <taxon>Pseudomonadota</taxon>
        <taxon>Gammaproteobacteria</taxon>
        <taxon>Enterobacterales</taxon>
        <taxon>Enterobacteriaceae</taxon>
        <taxon>Salmonella</taxon>
    </lineage>
</organism>
<feature type="transmembrane region" description="Helical" evidence="1">
    <location>
        <begin position="12"/>
        <end position="32"/>
    </location>
</feature>
<keyword evidence="1" id="KW-0472">Membrane</keyword>
<sequence>MIAKIDIFTHQIVEITHLIINLIVPAIAGIVIDDLKNAVFVGILDVINAAETVIVPNKVGILARGQGRCSAS</sequence>
<proteinExistence type="predicted"/>
<evidence type="ECO:0000313" key="3">
    <source>
        <dbReference type="Proteomes" id="UP000003536"/>
    </source>
</evidence>
<evidence type="ECO:0000313" key="2">
    <source>
        <dbReference type="EMBL" id="EHD04106.1"/>
    </source>
</evidence>
<comment type="caution">
    <text evidence="2">The sequence shown here is derived from an EMBL/GenBank/DDBJ whole genome shotgun (WGS) entry which is preliminary data.</text>
</comment>
<dbReference type="Proteomes" id="UP000003536">
    <property type="component" value="Unassembled WGS sequence"/>
</dbReference>
<keyword evidence="1" id="KW-1133">Transmembrane helix</keyword>
<evidence type="ECO:0000256" key="1">
    <source>
        <dbReference type="SAM" id="Phobius"/>
    </source>
</evidence>
<dbReference type="EMBL" id="AFCX01000662">
    <property type="protein sequence ID" value="EHD04106.1"/>
    <property type="molecule type" value="Genomic_DNA"/>
</dbReference>
<dbReference type="AlphaFoldDB" id="G5SAC7"/>
<gene>
    <name evidence="2" type="ORF">LTSEWAN_2005</name>
</gene>
<accession>G5SAC7</accession>
<protein>
    <submittedName>
        <fullName evidence="2">Uncharacterized protein</fullName>
    </submittedName>
</protein>